<proteinExistence type="inferred from homology"/>
<dbReference type="Pfam" id="PF00005">
    <property type="entry name" value="ABC_tran"/>
    <property type="match status" value="1"/>
</dbReference>
<protein>
    <submittedName>
        <fullName evidence="6">ABC transporter ATP-binding protein</fullName>
    </submittedName>
</protein>
<keyword evidence="3" id="KW-0547">Nucleotide-binding</keyword>
<dbReference type="InterPro" id="IPR017871">
    <property type="entry name" value="ABC_transporter-like_CS"/>
</dbReference>
<dbReference type="GO" id="GO:0005524">
    <property type="term" value="F:ATP binding"/>
    <property type="evidence" value="ECO:0007669"/>
    <property type="project" value="UniProtKB-KW"/>
</dbReference>
<evidence type="ECO:0000256" key="4">
    <source>
        <dbReference type="ARBA" id="ARBA00022840"/>
    </source>
</evidence>
<feature type="domain" description="ABC transporter" evidence="5">
    <location>
        <begin position="7"/>
        <end position="236"/>
    </location>
</feature>
<dbReference type="PROSITE" id="PS50893">
    <property type="entry name" value="ABC_TRANSPORTER_2"/>
    <property type="match status" value="1"/>
</dbReference>
<comment type="caution">
    <text evidence="6">The sequence shown here is derived from an EMBL/GenBank/DDBJ whole genome shotgun (WGS) entry which is preliminary data.</text>
</comment>
<evidence type="ECO:0000313" key="6">
    <source>
        <dbReference type="EMBL" id="MFD1178975.1"/>
    </source>
</evidence>
<dbReference type="RefSeq" id="WP_379321404.1">
    <property type="nucleotide sequence ID" value="NZ_JBHTLM010000023.1"/>
</dbReference>
<dbReference type="CDD" id="cd03263">
    <property type="entry name" value="ABC_subfamily_A"/>
    <property type="match status" value="1"/>
</dbReference>
<name>A0ABW3S469_9BACL</name>
<evidence type="ECO:0000256" key="1">
    <source>
        <dbReference type="ARBA" id="ARBA00005417"/>
    </source>
</evidence>
<dbReference type="InterPro" id="IPR003439">
    <property type="entry name" value="ABC_transporter-like_ATP-bd"/>
</dbReference>
<dbReference type="PANTHER" id="PTHR42711">
    <property type="entry name" value="ABC TRANSPORTER ATP-BINDING PROTEIN"/>
    <property type="match status" value="1"/>
</dbReference>
<dbReference type="InterPro" id="IPR003593">
    <property type="entry name" value="AAA+_ATPase"/>
</dbReference>
<gene>
    <name evidence="6" type="ORF">ACFQ3W_22100</name>
</gene>
<evidence type="ECO:0000259" key="5">
    <source>
        <dbReference type="PROSITE" id="PS50893"/>
    </source>
</evidence>
<evidence type="ECO:0000256" key="2">
    <source>
        <dbReference type="ARBA" id="ARBA00022448"/>
    </source>
</evidence>
<dbReference type="InterPro" id="IPR050763">
    <property type="entry name" value="ABC_transporter_ATP-binding"/>
</dbReference>
<comment type="similarity">
    <text evidence="1">Belongs to the ABC transporter superfamily.</text>
</comment>
<keyword evidence="7" id="KW-1185">Reference proteome</keyword>
<keyword evidence="4 6" id="KW-0067">ATP-binding</keyword>
<dbReference type="PROSITE" id="PS00211">
    <property type="entry name" value="ABC_TRANSPORTER_1"/>
    <property type="match status" value="1"/>
</dbReference>
<sequence length="317" mass="34763">MRQDVFLSVEGLSKRYKNMVAVDEISFSVYRGEVFGLLGPNGAGKTTTIKMLCGLLRPDSGVISYNGKSMSGSYNDIKSIIGLCPQEIVIWDLLTCMEQLKFVGMSYGLSANEAVKKADSLLSSLGLSEKRDKLAKTLSGGMQRRLNIALALVHDPEIIILDEPQAGLDPQSRILVRDFIRNLAKDKTVILTTHDMDEADRLSDRIAIVDHGKILLVDTPDNIKAKAGAGDILQVRVGADVIHEDLAEHIMQSLPADFTEKRFADGCFFLGAADLLELVPAVNQTLKAYHVAAQDMTVRKRTLEDAFIAMTGRGLRE</sequence>
<dbReference type="Proteomes" id="UP001597262">
    <property type="component" value="Unassembled WGS sequence"/>
</dbReference>
<dbReference type="InterPro" id="IPR027417">
    <property type="entry name" value="P-loop_NTPase"/>
</dbReference>
<accession>A0ABW3S469</accession>
<keyword evidence="2" id="KW-0813">Transport</keyword>
<evidence type="ECO:0000313" key="7">
    <source>
        <dbReference type="Proteomes" id="UP001597262"/>
    </source>
</evidence>
<dbReference type="SUPFAM" id="SSF52540">
    <property type="entry name" value="P-loop containing nucleoside triphosphate hydrolases"/>
    <property type="match status" value="1"/>
</dbReference>
<dbReference type="EMBL" id="JBHTLM010000023">
    <property type="protein sequence ID" value="MFD1178975.1"/>
    <property type="molecule type" value="Genomic_DNA"/>
</dbReference>
<dbReference type="PANTHER" id="PTHR42711:SF5">
    <property type="entry name" value="ABC TRANSPORTER ATP-BINDING PROTEIN NATA"/>
    <property type="match status" value="1"/>
</dbReference>
<organism evidence="6 7">
    <name type="scientific">Paenibacillus puldeungensis</name>
    <dbReference type="NCBI Taxonomy" id="696536"/>
    <lineage>
        <taxon>Bacteria</taxon>
        <taxon>Bacillati</taxon>
        <taxon>Bacillota</taxon>
        <taxon>Bacilli</taxon>
        <taxon>Bacillales</taxon>
        <taxon>Paenibacillaceae</taxon>
        <taxon>Paenibacillus</taxon>
    </lineage>
</organism>
<reference evidence="7" key="1">
    <citation type="journal article" date="2019" name="Int. J. Syst. Evol. Microbiol.">
        <title>The Global Catalogue of Microorganisms (GCM) 10K type strain sequencing project: providing services to taxonomists for standard genome sequencing and annotation.</title>
        <authorList>
            <consortium name="The Broad Institute Genomics Platform"/>
            <consortium name="The Broad Institute Genome Sequencing Center for Infectious Disease"/>
            <person name="Wu L."/>
            <person name="Ma J."/>
        </authorList>
    </citation>
    <scope>NUCLEOTIDE SEQUENCE [LARGE SCALE GENOMIC DNA]</scope>
    <source>
        <strain evidence="7">CCUG 59189</strain>
    </source>
</reference>
<dbReference type="Gene3D" id="3.40.50.300">
    <property type="entry name" value="P-loop containing nucleotide triphosphate hydrolases"/>
    <property type="match status" value="1"/>
</dbReference>
<dbReference type="SMART" id="SM00382">
    <property type="entry name" value="AAA"/>
    <property type="match status" value="1"/>
</dbReference>
<evidence type="ECO:0000256" key="3">
    <source>
        <dbReference type="ARBA" id="ARBA00022741"/>
    </source>
</evidence>